<proteinExistence type="predicted"/>
<name>A0A319EFK5_ASPSB</name>
<dbReference type="AlphaFoldDB" id="A0A319EFK5"/>
<dbReference type="EMBL" id="KZ826349">
    <property type="protein sequence ID" value="PYI06495.1"/>
    <property type="molecule type" value="Genomic_DNA"/>
</dbReference>
<organism evidence="1 2">
    <name type="scientific">Aspergillus sclerotiicarbonarius (strain CBS 121057 / IBT 28362)</name>
    <dbReference type="NCBI Taxonomy" id="1448318"/>
    <lineage>
        <taxon>Eukaryota</taxon>
        <taxon>Fungi</taxon>
        <taxon>Dikarya</taxon>
        <taxon>Ascomycota</taxon>
        <taxon>Pezizomycotina</taxon>
        <taxon>Eurotiomycetes</taxon>
        <taxon>Eurotiomycetidae</taxon>
        <taxon>Eurotiales</taxon>
        <taxon>Aspergillaceae</taxon>
        <taxon>Aspergillus</taxon>
        <taxon>Aspergillus subgen. Circumdati</taxon>
    </lineage>
</organism>
<keyword evidence="2" id="KW-1185">Reference proteome</keyword>
<sequence length="180" mass="19865">MTLTPHYLLYRLKSHNPLLDGFCTIRRLNGSARTACESDPSTSTFLEGSPTFPVPGTHRPPVVLLPATPAIVVLHLDRPSQAGTLSRPVPDKLGPIVLVFPWLGWRRNRLPFFRLAGFTNLGRSLGSLLRLSELTCPAVRLISVSKDRVIFHRTESGVDVKISRRGGMQRSIGSCSDWLG</sequence>
<protein>
    <submittedName>
        <fullName evidence="1">Uncharacterized protein</fullName>
    </submittedName>
</protein>
<evidence type="ECO:0000313" key="1">
    <source>
        <dbReference type="EMBL" id="PYI06495.1"/>
    </source>
</evidence>
<dbReference type="Proteomes" id="UP000248423">
    <property type="component" value="Unassembled WGS sequence"/>
</dbReference>
<gene>
    <name evidence="1" type="ORF">BO78DRAFT_397222</name>
</gene>
<evidence type="ECO:0000313" key="2">
    <source>
        <dbReference type="Proteomes" id="UP000248423"/>
    </source>
</evidence>
<reference evidence="1 2" key="1">
    <citation type="submission" date="2018-02" db="EMBL/GenBank/DDBJ databases">
        <title>The genomes of Aspergillus section Nigri reveals drivers in fungal speciation.</title>
        <authorList>
            <consortium name="DOE Joint Genome Institute"/>
            <person name="Vesth T.C."/>
            <person name="Nybo J."/>
            <person name="Theobald S."/>
            <person name="Brandl J."/>
            <person name="Frisvad J.C."/>
            <person name="Nielsen K.F."/>
            <person name="Lyhne E.K."/>
            <person name="Kogle M.E."/>
            <person name="Kuo A."/>
            <person name="Riley R."/>
            <person name="Clum A."/>
            <person name="Nolan M."/>
            <person name="Lipzen A."/>
            <person name="Salamov A."/>
            <person name="Henrissat B."/>
            <person name="Wiebenga A."/>
            <person name="De vries R.P."/>
            <person name="Grigoriev I.V."/>
            <person name="Mortensen U.H."/>
            <person name="Andersen M.R."/>
            <person name="Baker S.E."/>
        </authorList>
    </citation>
    <scope>NUCLEOTIDE SEQUENCE [LARGE SCALE GENOMIC DNA]</scope>
    <source>
        <strain evidence="1 2">CBS 121057</strain>
    </source>
</reference>
<dbReference type="VEuPathDB" id="FungiDB:BO78DRAFT_397222"/>
<accession>A0A319EFK5</accession>